<reference evidence="1 2" key="1">
    <citation type="journal article" date="2016" name="Mol. Biol. Evol.">
        <title>Comparative Genomics of Early-Diverging Mushroom-Forming Fungi Provides Insights into the Origins of Lignocellulose Decay Capabilities.</title>
        <authorList>
            <person name="Nagy L.G."/>
            <person name="Riley R."/>
            <person name="Tritt A."/>
            <person name="Adam C."/>
            <person name="Daum C."/>
            <person name="Floudas D."/>
            <person name="Sun H."/>
            <person name="Yadav J.S."/>
            <person name="Pangilinan J."/>
            <person name="Larsson K.H."/>
            <person name="Matsuura K."/>
            <person name="Barry K."/>
            <person name="Labutti K."/>
            <person name="Kuo R."/>
            <person name="Ohm R.A."/>
            <person name="Bhattacharya S.S."/>
            <person name="Shirouzu T."/>
            <person name="Yoshinaga Y."/>
            <person name="Martin F.M."/>
            <person name="Grigoriev I.V."/>
            <person name="Hibbett D.S."/>
        </authorList>
    </citation>
    <scope>NUCLEOTIDE SEQUENCE [LARGE SCALE GENOMIC DNA]</scope>
    <source>
        <strain evidence="1 2">HHB12029</strain>
    </source>
</reference>
<accession>A0A165N3D3</accession>
<dbReference type="Proteomes" id="UP000077266">
    <property type="component" value="Unassembled WGS sequence"/>
</dbReference>
<evidence type="ECO:0000313" key="2">
    <source>
        <dbReference type="Proteomes" id="UP000077266"/>
    </source>
</evidence>
<name>A0A165N3D3_EXIGL</name>
<gene>
    <name evidence="1" type="ORF">EXIGLDRAFT_830997</name>
</gene>
<protein>
    <submittedName>
        <fullName evidence="1">Uncharacterized protein</fullName>
    </submittedName>
</protein>
<proteinExistence type="predicted"/>
<sequence length="762" mass="86470">MAQPSKKTISGDPDTYLESYNDRILAYLRDEDDYAIYQPLDRFENHASWPEEDLARIRALQIPTLANRSASDPSPDVLLYRLGRLETLDSEFDQRLLKLLECPGHSAIVNASGTGKTRLLFEALHHRWGFYLTCAQDLRTNPYGSSDLCYLTLSPQPGMRPHLLLPSRRTHDNSHEVDSNREITRRCIKHVLLARMMVFTRFCQLFRDAGVSQDVARRKWLLLQLRPQTVVRADIFRHLFDQLGRVTEDAATAEISRLRGLCFVQPEFVIIDEAQIASRGFRDYFTTEDRKSYAPLLRELVICLSSALPDSRLLVAGTSVDMSVVREAIQHSATNVRDVSFFHSLGSFKSLERTTNYLRHFLGDISDAQCKEVFNRMRGRHRFLAVFVQHVLQAGIAQLTRVLDSLVHALTGFTPKRVALYQSPWMLYGSLITDKDLDNLKNGLAGQLRKSLLRFAFGKQSTVLRSNVIDAVQLALGLFISDDEVEIFEPLVFYRLVSWLRVTKVYSVDALLRRRLGDPTVPMRKSGVAEGLPLYFASAFSGDGGVLDDFFRFEGPSPPFWKDYKAQLIVRTGARRNPFRVAPTSAAVISATTSQDVLSWLSNNAQHPFLVTNWAQGPDLLFFLDVRSIGLVLVCLDCDPFPDSRARRWDRVVPSDPSWFYPNSPKDRKDIISVIKDIPPVPLDKAHRRGKKIVPGRMCKFSTLHILCFARAWKADQRYDPPVACLNLDALLKRDVPAEIDYPDVVDAASKTEVLDPVVVET</sequence>
<evidence type="ECO:0000313" key="1">
    <source>
        <dbReference type="EMBL" id="KZW00149.1"/>
    </source>
</evidence>
<dbReference type="AlphaFoldDB" id="A0A165N3D3"/>
<dbReference type="InParanoid" id="A0A165N3D3"/>
<dbReference type="EMBL" id="KV425903">
    <property type="protein sequence ID" value="KZW00149.1"/>
    <property type="molecule type" value="Genomic_DNA"/>
</dbReference>
<dbReference type="OrthoDB" id="2393824at2759"/>
<keyword evidence="2" id="KW-1185">Reference proteome</keyword>
<organism evidence="1 2">
    <name type="scientific">Exidia glandulosa HHB12029</name>
    <dbReference type="NCBI Taxonomy" id="1314781"/>
    <lineage>
        <taxon>Eukaryota</taxon>
        <taxon>Fungi</taxon>
        <taxon>Dikarya</taxon>
        <taxon>Basidiomycota</taxon>
        <taxon>Agaricomycotina</taxon>
        <taxon>Agaricomycetes</taxon>
        <taxon>Auriculariales</taxon>
        <taxon>Exidiaceae</taxon>
        <taxon>Exidia</taxon>
    </lineage>
</organism>